<evidence type="ECO:0000256" key="1">
    <source>
        <dbReference type="SAM" id="MobiDB-lite"/>
    </source>
</evidence>
<dbReference type="Proteomes" id="UP000002007">
    <property type="component" value="Chromosome"/>
</dbReference>
<keyword evidence="5" id="KW-1185">Reference proteome</keyword>
<dbReference type="HOGENOM" id="CLU_510783_0_0_11"/>
<feature type="region of interest" description="Disordered" evidence="1">
    <location>
        <begin position="74"/>
        <end position="159"/>
    </location>
</feature>
<dbReference type="AlphaFoldDB" id="A9WR24"/>
<dbReference type="RefSeq" id="WP_012244098.1">
    <property type="nucleotide sequence ID" value="NC_010168.1"/>
</dbReference>
<feature type="region of interest" description="Disordered" evidence="1">
    <location>
        <begin position="177"/>
        <end position="204"/>
    </location>
</feature>
<dbReference type="EMBL" id="CP000910">
    <property type="protein sequence ID" value="ABY22398.1"/>
    <property type="molecule type" value="Genomic_DNA"/>
</dbReference>
<evidence type="ECO:0000313" key="5">
    <source>
        <dbReference type="Proteomes" id="UP000002007"/>
    </source>
</evidence>
<dbReference type="Pfam" id="PF14530">
    <property type="entry name" value="DUF4439"/>
    <property type="match status" value="1"/>
</dbReference>
<feature type="compositionally biased region" description="Low complexity" evidence="1">
    <location>
        <begin position="15"/>
        <end position="29"/>
    </location>
</feature>
<accession>A9WR24</accession>
<evidence type="ECO:0000313" key="4">
    <source>
        <dbReference type="EMBL" id="ABY22398.1"/>
    </source>
</evidence>
<feature type="domain" description="DUF4439" evidence="3">
    <location>
        <begin position="403"/>
        <end position="532"/>
    </location>
</feature>
<dbReference type="InterPro" id="IPR009078">
    <property type="entry name" value="Ferritin-like_SF"/>
</dbReference>
<gene>
    <name evidence="4" type="ordered locus">RSal33209_0651</name>
</gene>
<dbReference type="eggNOG" id="ENOG5033HJF">
    <property type="taxonomic scope" value="Bacteria"/>
</dbReference>
<evidence type="ECO:0000259" key="3">
    <source>
        <dbReference type="Pfam" id="PF14530"/>
    </source>
</evidence>
<reference evidence="5" key="1">
    <citation type="journal article" date="2008" name="J. Bacteriol.">
        <title>Genome sequence of the fish pathogen Renibacterium salmoninarum suggests reductive evolution away from an environmental Arthrobacter ancestor.</title>
        <authorList>
            <person name="Wiens G.D."/>
            <person name="Rockey D.D."/>
            <person name="Wu Z."/>
            <person name="Chang J."/>
            <person name="Levy R."/>
            <person name="Crane S."/>
            <person name="Chen D.S."/>
            <person name="Capri G.R."/>
            <person name="Burnett J.R."/>
            <person name="Sudheesh P.S."/>
            <person name="Schipma M.J."/>
            <person name="Burd H."/>
            <person name="Bhattacharyya A."/>
            <person name="Rhodes L.D."/>
            <person name="Kaul R."/>
            <person name="Strom M.S."/>
        </authorList>
    </citation>
    <scope>NUCLEOTIDE SEQUENCE [LARGE SCALE GENOMIC DNA]</scope>
    <source>
        <strain evidence="5">ATCC 33209 / DSM 20767 / JCM 11484 / NBRC 15589 / NCIMB 2235</strain>
    </source>
</reference>
<feature type="compositionally biased region" description="Low complexity" evidence="1">
    <location>
        <begin position="121"/>
        <end position="131"/>
    </location>
</feature>
<dbReference type="KEGG" id="rsa:RSal33209_0651"/>
<feature type="region of interest" description="Disordered" evidence="1">
    <location>
        <begin position="1"/>
        <end position="55"/>
    </location>
</feature>
<keyword evidence="2" id="KW-0472">Membrane</keyword>
<dbReference type="Gene3D" id="1.20.1260.10">
    <property type="match status" value="1"/>
</dbReference>
<feature type="compositionally biased region" description="Basic residues" evidence="1">
    <location>
        <begin position="35"/>
        <end position="44"/>
    </location>
</feature>
<sequence>MTDPEIAQNSDDDSSLPSSSTGSAAQSVESDAKSKSAKTRKPRRASLPAGPPVAAVSVPVIIIAESNSAEAIAPDLPEAKPAPELEAVPLAEVAPVTELAPAESAPAESAPEKPAPEKPAPAESATQSEPSPEARLEPEPAPVPEPELSSEPESIPVPEPEIPAMAIPAEIEPLEHATRQSLRASEASEKAQEKAREKAKDFEHPERRLGRNVWNWSRRVLLLLLVAVLVLATGSIISNRNNESQQISATEQGRQDSLSSANELLTQLKALAPDSATAPAANYAVGVLNASIEALTRPSATSSASPTAPSSSATTPVAVAAVVDGLAKAALSNLSTARNTEPGMARLLAAIGIGQAISAQYLAKQAGITVPMVAIPAVTPPEASSCATPTAPPADTKLGSAQALAAVALAEQKAVYAYQVAATRLATPESAKTAFGLLAQHQDALSQTRAQFRAQCLQSPLPEPAFITLDQSFLAQPVPGLATLQDQLSISYADLVGLSDGALRDWAIEKMLSSSKDQLNWAAPPQKLPGLAS</sequence>
<dbReference type="SUPFAM" id="SSF47240">
    <property type="entry name" value="Ferritin-like"/>
    <property type="match status" value="1"/>
</dbReference>
<feature type="compositionally biased region" description="Basic and acidic residues" evidence="1">
    <location>
        <begin position="186"/>
        <end position="204"/>
    </location>
</feature>
<feature type="compositionally biased region" description="Low complexity" evidence="1">
    <location>
        <begin position="100"/>
        <end position="109"/>
    </location>
</feature>
<feature type="transmembrane region" description="Helical" evidence="2">
    <location>
        <begin position="220"/>
        <end position="238"/>
    </location>
</feature>
<name>A9WR24_RENSM</name>
<dbReference type="InterPro" id="IPR012347">
    <property type="entry name" value="Ferritin-like"/>
</dbReference>
<keyword evidence="2" id="KW-1133">Transmembrane helix</keyword>
<protein>
    <submittedName>
        <fullName evidence="4">Hypothetical membrane protein</fullName>
    </submittedName>
</protein>
<proteinExistence type="predicted"/>
<keyword evidence="2" id="KW-0812">Transmembrane</keyword>
<dbReference type="STRING" id="288705.RSal33209_0651"/>
<dbReference type="InterPro" id="IPR029447">
    <property type="entry name" value="DUF4439"/>
</dbReference>
<evidence type="ECO:0000256" key="2">
    <source>
        <dbReference type="SAM" id="Phobius"/>
    </source>
</evidence>
<organism evidence="4 5">
    <name type="scientific">Renibacterium salmoninarum (strain ATCC 33209 / DSM 20767 / JCM 11484 / NBRC 15589 / NCIMB 2235)</name>
    <dbReference type="NCBI Taxonomy" id="288705"/>
    <lineage>
        <taxon>Bacteria</taxon>
        <taxon>Bacillati</taxon>
        <taxon>Actinomycetota</taxon>
        <taxon>Actinomycetes</taxon>
        <taxon>Micrococcales</taxon>
        <taxon>Micrococcaceae</taxon>
        <taxon>Renibacterium</taxon>
    </lineage>
</organism>